<dbReference type="OrthoDB" id="1291858at2759"/>
<comment type="caution">
    <text evidence="4">The sequence shown here is derived from an EMBL/GenBank/DDBJ whole genome shotgun (WGS) entry which is preliminary data.</text>
</comment>
<dbReference type="PANTHER" id="PTHR14593">
    <property type="entry name" value="WD REPEAT-CONTAINING PROTEIN 11"/>
    <property type="match status" value="1"/>
</dbReference>
<dbReference type="InterPro" id="IPR057852">
    <property type="entry name" value="Beta-prop_WDR11_1st"/>
</dbReference>
<organism evidence="4 5">
    <name type="scientific">Brachionus calyciflorus</name>
    <dbReference type="NCBI Taxonomy" id="104777"/>
    <lineage>
        <taxon>Eukaryota</taxon>
        <taxon>Metazoa</taxon>
        <taxon>Spiralia</taxon>
        <taxon>Gnathifera</taxon>
        <taxon>Rotifera</taxon>
        <taxon>Eurotatoria</taxon>
        <taxon>Monogononta</taxon>
        <taxon>Pseudotrocha</taxon>
        <taxon>Ploima</taxon>
        <taxon>Brachionidae</taxon>
        <taxon>Brachionus</taxon>
    </lineage>
</organism>
<dbReference type="InterPro" id="IPR057854">
    <property type="entry name" value="TPR_WDR11"/>
</dbReference>
<dbReference type="InterPro" id="IPR015943">
    <property type="entry name" value="WD40/YVTN_repeat-like_dom_sf"/>
</dbReference>
<dbReference type="InterPro" id="IPR057853">
    <property type="entry name" value="Beta-prop_WDR11_2nd"/>
</dbReference>
<reference evidence="4" key="1">
    <citation type="submission" date="2021-02" db="EMBL/GenBank/DDBJ databases">
        <authorList>
            <person name="Nowell W R."/>
        </authorList>
    </citation>
    <scope>NUCLEOTIDE SEQUENCE</scope>
    <source>
        <strain evidence="4">Ploen Becks lab</strain>
    </source>
</reference>
<dbReference type="Gene3D" id="2.130.10.10">
    <property type="entry name" value="YVTN repeat-like/Quinoprotein amine dehydrogenase"/>
    <property type="match status" value="3"/>
</dbReference>
<dbReference type="Pfam" id="PF23751">
    <property type="entry name" value="Beta-prop_WDR11_1st"/>
    <property type="match status" value="1"/>
</dbReference>
<gene>
    <name evidence="4" type="ORF">OXX778_LOCUS5366</name>
</gene>
<dbReference type="PANTHER" id="PTHR14593:SF5">
    <property type="entry name" value="WD REPEAT-CONTAINING PROTEIN 11"/>
    <property type="match status" value="1"/>
</dbReference>
<keyword evidence="5" id="KW-1185">Reference proteome</keyword>
<dbReference type="AlphaFoldDB" id="A0A813RAK5"/>
<dbReference type="Proteomes" id="UP000663879">
    <property type="component" value="Unassembled WGS sequence"/>
</dbReference>
<dbReference type="InterPro" id="IPR036322">
    <property type="entry name" value="WD40_repeat_dom_sf"/>
</dbReference>
<dbReference type="Pfam" id="PF23752">
    <property type="entry name" value="Beta-prop_WDR11_2nd"/>
    <property type="match status" value="1"/>
</dbReference>
<accession>A0A813RAK5</accession>
<dbReference type="InterPro" id="IPR011047">
    <property type="entry name" value="Quinoprotein_ADH-like_sf"/>
</dbReference>
<protein>
    <submittedName>
        <fullName evidence="4">Uncharacterized protein</fullName>
    </submittedName>
</protein>
<evidence type="ECO:0000313" key="4">
    <source>
        <dbReference type="EMBL" id="CAF0779231.1"/>
    </source>
</evidence>
<evidence type="ECO:0000313" key="5">
    <source>
        <dbReference type="Proteomes" id="UP000663879"/>
    </source>
</evidence>
<dbReference type="EMBL" id="CAJNOC010000580">
    <property type="protein sequence ID" value="CAF0779231.1"/>
    <property type="molecule type" value="Genomic_DNA"/>
</dbReference>
<dbReference type="InterPro" id="IPR039694">
    <property type="entry name" value="WDR11"/>
</dbReference>
<dbReference type="Pfam" id="PF23753">
    <property type="entry name" value="TPR_WDR11"/>
    <property type="match status" value="1"/>
</dbReference>
<proteinExistence type="predicted"/>
<evidence type="ECO:0000259" key="3">
    <source>
        <dbReference type="Pfam" id="PF23753"/>
    </source>
</evidence>
<feature type="domain" description="WDR11 first beta-propeller" evidence="1">
    <location>
        <begin position="16"/>
        <end position="335"/>
    </location>
</feature>
<dbReference type="GO" id="GO:0005737">
    <property type="term" value="C:cytoplasm"/>
    <property type="evidence" value="ECO:0007669"/>
    <property type="project" value="TreeGrafter"/>
</dbReference>
<feature type="domain" description="WDR11 TPR" evidence="3">
    <location>
        <begin position="891"/>
        <end position="1141"/>
    </location>
</feature>
<feature type="domain" description="WDR11 second beta-propeller" evidence="2">
    <location>
        <begin position="440"/>
        <end position="722"/>
    </location>
</feature>
<dbReference type="SUPFAM" id="SSF50978">
    <property type="entry name" value="WD40 repeat-like"/>
    <property type="match status" value="1"/>
</dbReference>
<evidence type="ECO:0000259" key="1">
    <source>
        <dbReference type="Pfam" id="PF23751"/>
    </source>
</evidence>
<dbReference type="SUPFAM" id="SSF50998">
    <property type="entry name" value="Quinoprotein alcohol dehydrogenase-like"/>
    <property type="match status" value="1"/>
</dbReference>
<sequence>MEINTQSITNSLDYLNKFCIDWNHLGCIAFASSNNINIVDSNTMKVVKTLTITRSAPICKLKWSMANLNSNYNIYPYLASASDDIISIWDVNESKMTMELFPNESNNLSIPNNKIIDMKWLATGPSLTKNNNSNTLIALYSNSKLIIWNTQNSTKTWTKTFNDQKLISFTIDPHDFLKLAFLGSNFLYFLKLENLNDSNMIEKSQRKFYLASNDSSTLTETSLDSKKSSTVNIFTSYWNIMKQSDSKSSQTSTQQKQLLKECFQIEYHSFVRNLIFLVYPREIFIFDLTVNQTISFVQADKIFSPFLQIYSCSQADVFYALHENGSVSVHSRSESGLFQYNLVAYSDQKRLAKNSNVFGLTVCPNTERFFSVLLSDGRVLKYELFNKKSRRNNLEKEFLFLYEFISNKCNLKLMLTSMLDSVPSSSFVIKMGPRLTRKNCKFWQPLLAIGDTSGFLSIFNLNKNQVVRKLTLTTYPIIGIEWVNLHSIICWSQNTNTIISSQDNLSGSQNKQVLVKNEILYTDLRTGEFVNFRPGTREESPIISVKISYLRQYLVILFKEHPLEIWDLKNFSLIKKISKKSPIISILEWCPHDFNKKIDTKPALESKNVQIDSALPIDVTDPIKTSDKEIHISEQKESFICIDTTNLMYSFSVECNHIKDGAIQLPEDGYLVNITCVDLKKDLVLFGDMDGGLSRWNIKTKNLKTIHQKRGLEIKKVKFAPGKENMLLLVQFNETLHIIDVTNLYIFSEFKSKVKILDSYWCSSDKVLVYFSDLSIRVYDVNFTQAAEIGPNLFKSSQETNLFKIKSNMFEKLKKNKQLNEFEKDENDNFKILINKLNLDLKDKIDQYASLSAFLNLNSFETRFWCLFSYLLDKNENLPMRKFRLLLKHNSMLLNSKEYRASEIELMNFYKEKLETNQQLIYILKDFLLSNQLDAAFNFLMDTESTSDAFTNNLTKACLISSLKNSNENSQTKTSIKLVATNLIANGKIYDGVELLCMIGLVFDACRYLQDNNEWEKAAWLAKIRLNEDEQNDVINRWCEFLCSNQINRKEMAILLYLSCKSYWKALGLLADTNYIQLTYLFFEFLLQHNLIDLGQEVKVSSTQQVNESLLNNKLDLIQNQHHREITKKILNNYADFKKLLNF</sequence>
<name>A0A813RAK5_9BILA</name>
<evidence type="ECO:0000259" key="2">
    <source>
        <dbReference type="Pfam" id="PF23752"/>
    </source>
</evidence>